<dbReference type="Proteomes" id="UP000199437">
    <property type="component" value="Unassembled WGS sequence"/>
</dbReference>
<dbReference type="Gene3D" id="1.25.40.390">
    <property type="match status" value="1"/>
</dbReference>
<keyword evidence="5" id="KW-0998">Cell outer membrane</keyword>
<dbReference type="EMBL" id="FOIR01000001">
    <property type="protein sequence ID" value="SEV84036.1"/>
    <property type="molecule type" value="Genomic_DNA"/>
</dbReference>
<accession>A0A1I0M8K1</accession>
<keyword evidence="10" id="KW-1185">Reference proteome</keyword>
<dbReference type="PROSITE" id="PS51257">
    <property type="entry name" value="PROKAR_LIPOPROTEIN"/>
    <property type="match status" value="1"/>
</dbReference>
<reference evidence="10" key="1">
    <citation type="submission" date="2016-10" db="EMBL/GenBank/DDBJ databases">
        <authorList>
            <person name="Varghese N."/>
            <person name="Submissions S."/>
        </authorList>
    </citation>
    <scope>NUCLEOTIDE SEQUENCE [LARGE SCALE GENOMIC DNA]</scope>
    <source>
        <strain evidence="10">CGMCC 1.12402</strain>
    </source>
</reference>
<feature type="chain" id="PRO_5011492205" evidence="6">
    <location>
        <begin position="19"/>
        <end position="498"/>
    </location>
</feature>
<dbReference type="Pfam" id="PF07980">
    <property type="entry name" value="SusD_RagB"/>
    <property type="match status" value="1"/>
</dbReference>
<dbReference type="AlphaFoldDB" id="A0A1I0M8K1"/>
<organism evidence="9 10">
    <name type="scientific">Roseivirga pacifica</name>
    <dbReference type="NCBI Taxonomy" id="1267423"/>
    <lineage>
        <taxon>Bacteria</taxon>
        <taxon>Pseudomonadati</taxon>
        <taxon>Bacteroidota</taxon>
        <taxon>Cytophagia</taxon>
        <taxon>Cytophagales</taxon>
        <taxon>Roseivirgaceae</taxon>
        <taxon>Roseivirga</taxon>
    </lineage>
</organism>
<dbReference type="RefSeq" id="WP_090256450.1">
    <property type="nucleotide sequence ID" value="NZ_FOIR01000001.1"/>
</dbReference>
<name>A0A1I0M8K1_9BACT</name>
<evidence type="ECO:0000256" key="5">
    <source>
        <dbReference type="ARBA" id="ARBA00023237"/>
    </source>
</evidence>
<dbReference type="InterPro" id="IPR033985">
    <property type="entry name" value="SusD-like_N"/>
</dbReference>
<proteinExistence type="inferred from homology"/>
<dbReference type="OrthoDB" id="1100079at2"/>
<keyword evidence="3 6" id="KW-0732">Signal</keyword>
<evidence type="ECO:0000256" key="3">
    <source>
        <dbReference type="ARBA" id="ARBA00022729"/>
    </source>
</evidence>
<dbReference type="STRING" id="1267423.SAMN05216290_0120"/>
<dbReference type="SUPFAM" id="SSF48452">
    <property type="entry name" value="TPR-like"/>
    <property type="match status" value="1"/>
</dbReference>
<feature type="domain" description="SusD-like N-terminal" evidence="8">
    <location>
        <begin position="96"/>
        <end position="242"/>
    </location>
</feature>
<sequence length="498" mass="55226">MKKVSKILLLLAVFAVYACSEDFLDTSPTDQLGADQVLSTIENQRAALEGIHRHMYGVGGSQDERSGYGNMMINYDMLGQDVVNPERGSGWFISVYQWIEHRLNSSSLVEHTYDYYYSMIANANNIINSIDNVTGSDDEKNNIKGQALFYRAFAHFNMVQLYGGRYVPGQANNQLGIVINLDDLSNIGEGKARSTVEEVYTQIDTDLNAALQALNASSVSAGSDKSQITSNIVNGLLARVALTKGEWANAITFAQAARQGFDLTDINDITNGFNNSGTSGWIWSSQVNPDHGTYFASFFAYMSYNYSSSHIRNDPKCINADLYDMMPDTDVRKGFWAVEQDDIDAIDIPSNFRRFPYMNTKFEALPSGTLGDGDVVLMRVAEMLLIEAEANAHLGNDGAAQDVLFELVSERDPSAVESTNTGQALLDEILVQRRLELWGEGFNFLDLKRLNLPLERSTRGSFSITQARISEMPAGGNEWNFLFPISALNVNKELDQNP</sequence>
<evidence type="ECO:0000256" key="6">
    <source>
        <dbReference type="SAM" id="SignalP"/>
    </source>
</evidence>
<evidence type="ECO:0000259" key="7">
    <source>
        <dbReference type="Pfam" id="PF07980"/>
    </source>
</evidence>
<protein>
    <submittedName>
        <fullName evidence="9">SusD family protein</fullName>
    </submittedName>
</protein>
<dbReference type="InterPro" id="IPR012944">
    <property type="entry name" value="SusD_RagB_dom"/>
</dbReference>
<keyword evidence="4" id="KW-0472">Membrane</keyword>
<feature type="signal peptide" evidence="6">
    <location>
        <begin position="1"/>
        <end position="18"/>
    </location>
</feature>
<comment type="similarity">
    <text evidence="2">Belongs to the SusD family.</text>
</comment>
<evidence type="ECO:0000259" key="8">
    <source>
        <dbReference type="Pfam" id="PF14322"/>
    </source>
</evidence>
<dbReference type="InterPro" id="IPR011990">
    <property type="entry name" value="TPR-like_helical_dom_sf"/>
</dbReference>
<dbReference type="GeneID" id="99984884"/>
<dbReference type="Pfam" id="PF14322">
    <property type="entry name" value="SusD-like_3"/>
    <property type="match status" value="1"/>
</dbReference>
<comment type="subcellular location">
    <subcellularLocation>
        <location evidence="1">Cell outer membrane</location>
    </subcellularLocation>
</comment>
<evidence type="ECO:0000256" key="4">
    <source>
        <dbReference type="ARBA" id="ARBA00023136"/>
    </source>
</evidence>
<evidence type="ECO:0000256" key="1">
    <source>
        <dbReference type="ARBA" id="ARBA00004442"/>
    </source>
</evidence>
<dbReference type="CDD" id="cd08977">
    <property type="entry name" value="SusD"/>
    <property type="match status" value="1"/>
</dbReference>
<evidence type="ECO:0000256" key="2">
    <source>
        <dbReference type="ARBA" id="ARBA00006275"/>
    </source>
</evidence>
<evidence type="ECO:0000313" key="9">
    <source>
        <dbReference type="EMBL" id="SEV84036.1"/>
    </source>
</evidence>
<gene>
    <name evidence="9" type="ORF">SAMN05216290_0120</name>
</gene>
<evidence type="ECO:0000313" key="10">
    <source>
        <dbReference type="Proteomes" id="UP000199437"/>
    </source>
</evidence>
<feature type="domain" description="RagB/SusD" evidence="7">
    <location>
        <begin position="348"/>
        <end position="498"/>
    </location>
</feature>
<dbReference type="GO" id="GO:0009279">
    <property type="term" value="C:cell outer membrane"/>
    <property type="evidence" value="ECO:0007669"/>
    <property type="project" value="UniProtKB-SubCell"/>
</dbReference>